<dbReference type="RefSeq" id="XP_062636662.1">
    <property type="nucleotide sequence ID" value="XM_062777373.1"/>
</dbReference>
<dbReference type="GO" id="GO:0000981">
    <property type="term" value="F:DNA-binding transcription factor activity, RNA polymerase II-specific"/>
    <property type="evidence" value="ECO:0007669"/>
    <property type="project" value="InterPro"/>
</dbReference>
<feature type="region of interest" description="Disordered" evidence="4">
    <location>
        <begin position="107"/>
        <end position="158"/>
    </location>
</feature>
<dbReference type="InterPro" id="IPR050613">
    <property type="entry name" value="Sec_Metabolite_Reg"/>
</dbReference>
<dbReference type="CDD" id="cd12148">
    <property type="entry name" value="fungal_TF_MHR"/>
    <property type="match status" value="1"/>
</dbReference>
<feature type="region of interest" description="Disordered" evidence="4">
    <location>
        <begin position="686"/>
        <end position="741"/>
    </location>
</feature>
<evidence type="ECO:0000259" key="5">
    <source>
        <dbReference type="SMART" id="SM00066"/>
    </source>
</evidence>
<feature type="compositionally biased region" description="Polar residues" evidence="4">
    <location>
        <begin position="867"/>
        <end position="881"/>
    </location>
</feature>
<evidence type="ECO:0000256" key="1">
    <source>
        <dbReference type="ARBA" id="ARBA00004123"/>
    </source>
</evidence>
<evidence type="ECO:0000259" key="6">
    <source>
        <dbReference type="SMART" id="SM00906"/>
    </source>
</evidence>
<dbReference type="SMART" id="SM00066">
    <property type="entry name" value="GAL4"/>
    <property type="match status" value="1"/>
</dbReference>
<dbReference type="SMART" id="SM00906">
    <property type="entry name" value="Fungal_trans"/>
    <property type="match status" value="1"/>
</dbReference>
<feature type="compositionally biased region" description="Low complexity" evidence="4">
    <location>
        <begin position="846"/>
        <end position="862"/>
    </location>
</feature>
<evidence type="ECO:0000256" key="3">
    <source>
        <dbReference type="ARBA" id="ARBA00023242"/>
    </source>
</evidence>
<comment type="caution">
    <text evidence="7">The sequence shown here is derived from an EMBL/GenBank/DDBJ whole genome shotgun (WGS) entry which is preliminary data.</text>
</comment>
<dbReference type="EMBL" id="MU853588">
    <property type="protein sequence ID" value="KAK4143291.1"/>
    <property type="molecule type" value="Genomic_DNA"/>
</dbReference>
<proteinExistence type="predicted"/>
<evidence type="ECO:0000313" key="7">
    <source>
        <dbReference type="EMBL" id="KAK4143291.1"/>
    </source>
</evidence>
<organism evidence="7 8">
    <name type="scientific">Dichotomopilus funicola</name>
    <dbReference type="NCBI Taxonomy" id="1934379"/>
    <lineage>
        <taxon>Eukaryota</taxon>
        <taxon>Fungi</taxon>
        <taxon>Dikarya</taxon>
        <taxon>Ascomycota</taxon>
        <taxon>Pezizomycotina</taxon>
        <taxon>Sordariomycetes</taxon>
        <taxon>Sordariomycetidae</taxon>
        <taxon>Sordariales</taxon>
        <taxon>Chaetomiaceae</taxon>
        <taxon>Dichotomopilus</taxon>
    </lineage>
</organism>
<dbReference type="Gene3D" id="4.10.240.10">
    <property type="entry name" value="Zn(2)-C6 fungal-type DNA-binding domain"/>
    <property type="match status" value="1"/>
</dbReference>
<accession>A0AAN6V2K9</accession>
<keyword evidence="8" id="KW-1185">Reference proteome</keyword>
<dbReference type="CDD" id="cd00067">
    <property type="entry name" value="GAL4"/>
    <property type="match status" value="1"/>
</dbReference>
<dbReference type="InterPro" id="IPR007219">
    <property type="entry name" value="XnlR_reg_dom"/>
</dbReference>
<keyword evidence="2" id="KW-0479">Metal-binding</keyword>
<dbReference type="InterPro" id="IPR001138">
    <property type="entry name" value="Zn2Cys6_DnaBD"/>
</dbReference>
<dbReference type="PANTHER" id="PTHR31001:SF49">
    <property type="entry name" value="ZN(II)2CYS6 TRANSCRIPTION FACTOR (EUROFUNG)"/>
    <property type="match status" value="1"/>
</dbReference>
<dbReference type="Proteomes" id="UP001302676">
    <property type="component" value="Unassembled WGS sequence"/>
</dbReference>
<comment type="subcellular location">
    <subcellularLocation>
        <location evidence="1">Nucleus</location>
    </subcellularLocation>
</comment>
<dbReference type="GO" id="GO:0006351">
    <property type="term" value="P:DNA-templated transcription"/>
    <property type="evidence" value="ECO:0007669"/>
    <property type="project" value="InterPro"/>
</dbReference>
<dbReference type="GO" id="GO:0003677">
    <property type="term" value="F:DNA binding"/>
    <property type="evidence" value="ECO:0007669"/>
    <property type="project" value="InterPro"/>
</dbReference>
<keyword evidence="3" id="KW-0539">Nucleus</keyword>
<dbReference type="InterPro" id="IPR036864">
    <property type="entry name" value="Zn2-C6_fun-type_DNA-bd_sf"/>
</dbReference>
<feature type="region of interest" description="Disordered" evidence="4">
    <location>
        <begin position="41"/>
        <end position="87"/>
    </location>
</feature>
<feature type="compositionally biased region" description="Acidic residues" evidence="4">
    <location>
        <begin position="144"/>
        <end position="158"/>
    </location>
</feature>
<protein>
    <submittedName>
        <fullName evidence="7">Fungal-specific transcription factor domain-containing protein</fullName>
    </submittedName>
</protein>
<sequence length="881" mass="97471">MTPTPPSATGSSIGRSPEPQFRVVRKRNRVPLSCYPCRTRKKCDRSHPCSNCTKREGTGTTSCSYATPVSRRKNQTQGEPTPDDMQNRIDRLEGLVLSLMHGGANVDVQSLPGGSSSISSGGAASNPSPSTADSSSLPAKHDSQDDDGAMQDEESDVDEGLAKSLGVLKMDPVRSKHVYLGEEHWHTILHDIAEVKNYFANHKKDLESGYERIMKAKSPTAKQPPTLLMGAPPATEVELRAELPPKSTVLALVARYFSSMDNAANFLHGPAFHQQLRNHWQDPSKTPIMWLALLYAVMCLALISYHKVGDEPVEWKGRVLELAHEYRLRTVQCLIAGDYTKPAQHTAEAMMLYGFCEYSSRWDADVGIWILVSMVVRVAMRMGYHRDGKWFPTLPPFEAEMRRRTWAFIRMMDVFFSHQLSLPSMISENDCDTELPHNIYDEEFGPDTKVLPPSRPQTEPTPISYMVAKVQMCNLLGVIVQATGRLQNQVHYDDILRFDAKLRDLKAALPPHLQMRPLDGSHVPLTLVMARYHLDILYLKVMCVLHRKYIPRARNNPRYAHSRRTAIEASLDMLQHLATLHRESQPSGLLHPAKWFFASVATKDFLLPAMVVVLDLHFDNGIQGPATQQDMQSLFFWTREQRQAMIDTLELTRDIWKGLADTSIEAFKASSVLDVMLHKLKSLGGADGPRVSTEVPVGPGSHGGGGVRGPTSLAQEQLPGGVSAKDMPSGGPMPPSSMAYNGSRSSVGTAYGIPGLPLGAANSGVSPDSISGTTLGLGTPSTFDYSGPMLGLENIQSPLSMFDNMANSNLDFSGNFDWDSFETFTQTANWGGESLQFFPATTEQSQQQQQQPQQQQQQQPRQRASEDGNTYPYNMNLSGTS</sequence>
<dbReference type="GO" id="GO:0008270">
    <property type="term" value="F:zinc ion binding"/>
    <property type="evidence" value="ECO:0007669"/>
    <property type="project" value="InterPro"/>
</dbReference>
<feature type="compositionally biased region" description="Polar residues" evidence="4">
    <location>
        <begin position="48"/>
        <end position="67"/>
    </location>
</feature>
<feature type="region of interest" description="Disordered" evidence="4">
    <location>
        <begin position="839"/>
        <end position="881"/>
    </location>
</feature>
<feature type="domain" description="Xylanolytic transcriptional activator regulatory" evidence="6">
    <location>
        <begin position="368"/>
        <end position="442"/>
    </location>
</feature>
<dbReference type="GeneID" id="87813986"/>
<dbReference type="SUPFAM" id="SSF57701">
    <property type="entry name" value="Zn2/Cys6 DNA-binding domain"/>
    <property type="match status" value="1"/>
</dbReference>
<dbReference type="Pfam" id="PF04082">
    <property type="entry name" value="Fungal_trans"/>
    <property type="match status" value="1"/>
</dbReference>
<evidence type="ECO:0000256" key="2">
    <source>
        <dbReference type="ARBA" id="ARBA00022723"/>
    </source>
</evidence>
<evidence type="ECO:0000313" key="8">
    <source>
        <dbReference type="Proteomes" id="UP001302676"/>
    </source>
</evidence>
<name>A0AAN6V2K9_9PEZI</name>
<dbReference type="PANTHER" id="PTHR31001">
    <property type="entry name" value="UNCHARACTERIZED TRANSCRIPTIONAL REGULATORY PROTEIN"/>
    <property type="match status" value="1"/>
</dbReference>
<gene>
    <name evidence="7" type="ORF">C8A04DRAFT_12558</name>
</gene>
<dbReference type="AlphaFoldDB" id="A0AAN6V2K9"/>
<reference evidence="7" key="1">
    <citation type="journal article" date="2023" name="Mol. Phylogenet. Evol.">
        <title>Genome-scale phylogeny and comparative genomics of the fungal order Sordariales.</title>
        <authorList>
            <person name="Hensen N."/>
            <person name="Bonometti L."/>
            <person name="Westerberg I."/>
            <person name="Brannstrom I.O."/>
            <person name="Guillou S."/>
            <person name="Cros-Aarteil S."/>
            <person name="Calhoun S."/>
            <person name="Haridas S."/>
            <person name="Kuo A."/>
            <person name="Mondo S."/>
            <person name="Pangilinan J."/>
            <person name="Riley R."/>
            <person name="LaButti K."/>
            <person name="Andreopoulos B."/>
            <person name="Lipzen A."/>
            <person name="Chen C."/>
            <person name="Yan M."/>
            <person name="Daum C."/>
            <person name="Ng V."/>
            <person name="Clum A."/>
            <person name="Steindorff A."/>
            <person name="Ohm R.A."/>
            <person name="Martin F."/>
            <person name="Silar P."/>
            <person name="Natvig D.O."/>
            <person name="Lalanne C."/>
            <person name="Gautier V."/>
            <person name="Ament-Velasquez S.L."/>
            <person name="Kruys A."/>
            <person name="Hutchinson M.I."/>
            <person name="Powell A.J."/>
            <person name="Barry K."/>
            <person name="Miller A.N."/>
            <person name="Grigoriev I.V."/>
            <person name="Debuchy R."/>
            <person name="Gladieux P."/>
            <person name="Hiltunen Thoren M."/>
            <person name="Johannesson H."/>
        </authorList>
    </citation>
    <scope>NUCLEOTIDE SEQUENCE</scope>
    <source>
        <strain evidence="7">CBS 141.50</strain>
    </source>
</reference>
<feature type="compositionally biased region" description="Low complexity" evidence="4">
    <location>
        <begin position="110"/>
        <end position="138"/>
    </location>
</feature>
<evidence type="ECO:0000256" key="4">
    <source>
        <dbReference type="SAM" id="MobiDB-lite"/>
    </source>
</evidence>
<reference evidence="7" key="2">
    <citation type="submission" date="2023-05" db="EMBL/GenBank/DDBJ databases">
        <authorList>
            <consortium name="Lawrence Berkeley National Laboratory"/>
            <person name="Steindorff A."/>
            <person name="Hensen N."/>
            <person name="Bonometti L."/>
            <person name="Westerberg I."/>
            <person name="Brannstrom I.O."/>
            <person name="Guillou S."/>
            <person name="Cros-Aarteil S."/>
            <person name="Calhoun S."/>
            <person name="Haridas S."/>
            <person name="Kuo A."/>
            <person name="Mondo S."/>
            <person name="Pangilinan J."/>
            <person name="Riley R."/>
            <person name="Labutti K."/>
            <person name="Andreopoulos B."/>
            <person name="Lipzen A."/>
            <person name="Chen C."/>
            <person name="Yanf M."/>
            <person name="Daum C."/>
            <person name="Ng V."/>
            <person name="Clum A."/>
            <person name="Ohm R."/>
            <person name="Martin F."/>
            <person name="Silar P."/>
            <person name="Natvig D."/>
            <person name="Lalanne C."/>
            <person name="Gautier V."/>
            <person name="Ament-Velasquez S.L."/>
            <person name="Kruys A."/>
            <person name="Hutchinson M.I."/>
            <person name="Powell A.J."/>
            <person name="Barry K."/>
            <person name="Miller A.N."/>
            <person name="Grigoriev I.V."/>
            <person name="Debuchy R."/>
            <person name="Gladieux P."/>
            <person name="Thoren M.H."/>
            <person name="Johannesson H."/>
        </authorList>
    </citation>
    <scope>NUCLEOTIDE SEQUENCE</scope>
    <source>
        <strain evidence="7">CBS 141.50</strain>
    </source>
</reference>
<feature type="domain" description="Zn(2)-C6 fungal-type" evidence="5">
    <location>
        <begin position="28"/>
        <end position="74"/>
    </location>
</feature>
<dbReference type="GO" id="GO:0005634">
    <property type="term" value="C:nucleus"/>
    <property type="evidence" value="ECO:0007669"/>
    <property type="project" value="UniProtKB-SubCell"/>
</dbReference>
<feature type="region of interest" description="Disordered" evidence="4">
    <location>
        <begin position="1"/>
        <end position="24"/>
    </location>
</feature>